<evidence type="ECO:0000256" key="2">
    <source>
        <dbReference type="ARBA" id="ARBA00004496"/>
    </source>
</evidence>
<keyword evidence="7" id="KW-0969">Cilium</keyword>
<keyword evidence="12" id="KW-1185">Reference proteome</keyword>
<keyword evidence="8" id="KW-0966">Cell projection</keyword>
<sequence>MVLITEDLIRKRAEHNEGEIHSLEELTLHQQNLERIDNLEQWCKHLRILYLQNNLLSKIENVSKLKKLEYLNLALNNIEKIENLEGCESLKKLDLTVNFIGELTSIQSLVNVQFLEELYLTGNPCTEYPGYREYVIASLPQLKSLDGNEITKSERIIALQNFDHILPIVLEKQKEYEIKRKSEKIEAEQRRQKRSEKYKNSNGLTDKDTEEFWNEKIPYTPESRIEAHEYMQLQAQAKESKDVSREKKTEATKLFTDDGRPLNVNKAKIGFQLTEDTINDQDVYILNVAVYKYMDTALIDCDIQTNYVRVILNKKILQLALPEEVSPDNSSIKRSQTTGHLLITMPKAFQEIRVRKNKETKAQTNTEKKCTGVSSYREKPCKENINDQSNVKSTVPSKYSSALLDVENQSTNNQVNQRVSGNTSSGLIKSCGYQEKRKSKIENQIDDCMLDCSDVPPLI</sequence>
<dbReference type="AlphaFoldDB" id="A0AA85J9X3"/>
<keyword evidence="4" id="KW-0433">Leucine-rich repeat</keyword>
<dbReference type="WBParaSite" id="TREG1_134550.1">
    <property type="protein sequence ID" value="TREG1_134550.1"/>
    <property type="gene ID" value="TREG1_134550"/>
</dbReference>
<evidence type="ECO:0000259" key="11">
    <source>
        <dbReference type="SMART" id="SM00446"/>
    </source>
</evidence>
<keyword evidence="5" id="KW-0677">Repeat</keyword>
<feature type="domain" description="U2A'/phosphoprotein 32 family A C-terminal" evidence="11">
    <location>
        <begin position="128"/>
        <end position="146"/>
    </location>
</feature>
<name>A0AA85J9X3_TRIRE</name>
<keyword evidence="3" id="KW-0963">Cytoplasm</keyword>
<dbReference type="InterPro" id="IPR056496">
    <property type="entry name" value="CS_DNAAF11_C"/>
</dbReference>
<dbReference type="Proteomes" id="UP000050795">
    <property type="component" value="Unassembled WGS sequence"/>
</dbReference>
<evidence type="ECO:0000256" key="4">
    <source>
        <dbReference type="ARBA" id="ARBA00022614"/>
    </source>
</evidence>
<organism evidence="12 13">
    <name type="scientific">Trichobilharzia regenti</name>
    <name type="common">Nasal bird schistosome</name>
    <dbReference type="NCBI Taxonomy" id="157069"/>
    <lineage>
        <taxon>Eukaryota</taxon>
        <taxon>Metazoa</taxon>
        <taxon>Spiralia</taxon>
        <taxon>Lophotrochozoa</taxon>
        <taxon>Platyhelminthes</taxon>
        <taxon>Trematoda</taxon>
        <taxon>Digenea</taxon>
        <taxon>Strigeidida</taxon>
        <taxon>Schistosomatoidea</taxon>
        <taxon>Schistosomatidae</taxon>
        <taxon>Trichobilharzia</taxon>
    </lineage>
</organism>
<comment type="similarity">
    <text evidence="9">Belongs to the tilB family.</text>
</comment>
<dbReference type="SUPFAM" id="SSF52058">
    <property type="entry name" value="L domain-like"/>
    <property type="match status" value="1"/>
</dbReference>
<dbReference type="PANTHER" id="PTHR18849">
    <property type="entry name" value="LEUCINE RICH REPEAT PROTEIN"/>
    <property type="match status" value="1"/>
</dbReference>
<evidence type="ECO:0000256" key="9">
    <source>
        <dbReference type="ARBA" id="ARBA00049982"/>
    </source>
</evidence>
<evidence type="ECO:0000256" key="3">
    <source>
        <dbReference type="ARBA" id="ARBA00022490"/>
    </source>
</evidence>
<dbReference type="PANTHER" id="PTHR18849:SF0">
    <property type="entry name" value="CILIA- AND FLAGELLA-ASSOCIATED PROTEIN 410-RELATED"/>
    <property type="match status" value="1"/>
</dbReference>
<accession>A0AA85J9X3</accession>
<dbReference type="Pfam" id="PF23602">
    <property type="entry name" value="CS_DNAAF11_C"/>
    <property type="match status" value="1"/>
</dbReference>
<dbReference type="SMART" id="SM00365">
    <property type="entry name" value="LRR_SD22"/>
    <property type="match status" value="3"/>
</dbReference>
<evidence type="ECO:0000313" key="12">
    <source>
        <dbReference type="Proteomes" id="UP000050795"/>
    </source>
</evidence>
<dbReference type="GO" id="GO:0036158">
    <property type="term" value="P:outer dynein arm assembly"/>
    <property type="evidence" value="ECO:0007669"/>
    <property type="project" value="TreeGrafter"/>
</dbReference>
<dbReference type="InterPro" id="IPR003603">
    <property type="entry name" value="U2A'_phosphoprotein32A_C"/>
</dbReference>
<evidence type="ECO:0000256" key="6">
    <source>
        <dbReference type="ARBA" id="ARBA00023054"/>
    </source>
</evidence>
<evidence type="ECO:0000313" key="13">
    <source>
        <dbReference type="WBParaSite" id="TREG1_134550.1"/>
    </source>
</evidence>
<dbReference type="InterPro" id="IPR001611">
    <property type="entry name" value="Leu-rich_rpt"/>
</dbReference>
<proteinExistence type="inferred from homology"/>
<dbReference type="SMART" id="SM00446">
    <property type="entry name" value="LRRcap"/>
    <property type="match status" value="1"/>
</dbReference>
<evidence type="ECO:0000256" key="7">
    <source>
        <dbReference type="ARBA" id="ARBA00023069"/>
    </source>
</evidence>
<evidence type="ECO:0000256" key="10">
    <source>
        <dbReference type="SAM" id="MobiDB-lite"/>
    </source>
</evidence>
<evidence type="ECO:0000256" key="1">
    <source>
        <dbReference type="ARBA" id="ARBA00004138"/>
    </source>
</evidence>
<protein>
    <recommendedName>
        <fullName evidence="11">U2A'/phosphoprotein 32 family A C-terminal domain-containing protein</fullName>
    </recommendedName>
</protein>
<comment type="subcellular location">
    <subcellularLocation>
        <location evidence="1">Cell projection</location>
        <location evidence="1">Cilium</location>
    </subcellularLocation>
    <subcellularLocation>
        <location evidence="2">Cytoplasm</location>
    </subcellularLocation>
</comment>
<dbReference type="Pfam" id="PF14580">
    <property type="entry name" value="LRR_9"/>
    <property type="match status" value="1"/>
</dbReference>
<dbReference type="FunFam" id="3.80.10.10:FF:000052">
    <property type="entry name" value="Leucine rich repeat containing 6"/>
    <property type="match status" value="1"/>
</dbReference>
<dbReference type="Gene3D" id="3.80.10.10">
    <property type="entry name" value="Ribonuclease Inhibitor"/>
    <property type="match status" value="1"/>
</dbReference>
<feature type="compositionally biased region" description="Basic and acidic residues" evidence="10">
    <location>
        <begin position="184"/>
        <end position="199"/>
    </location>
</feature>
<feature type="region of interest" description="Disordered" evidence="10">
    <location>
        <begin position="184"/>
        <end position="206"/>
    </location>
</feature>
<dbReference type="InterPro" id="IPR032675">
    <property type="entry name" value="LRR_dom_sf"/>
</dbReference>
<reference evidence="12" key="1">
    <citation type="submission" date="2022-06" db="EMBL/GenBank/DDBJ databases">
        <authorList>
            <person name="Berger JAMES D."/>
            <person name="Berger JAMES D."/>
        </authorList>
    </citation>
    <scope>NUCLEOTIDE SEQUENCE [LARGE SCALE GENOMIC DNA]</scope>
</reference>
<reference evidence="13" key="2">
    <citation type="submission" date="2023-11" db="UniProtKB">
        <authorList>
            <consortium name="WormBaseParasite"/>
        </authorList>
    </citation>
    <scope>IDENTIFICATION</scope>
</reference>
<evidence type="ECO:0000256" key="8">
    <source>
        <dbReference type="ARBA" id="ARBA00023273"/>
    </source>
</evidence>
<dbReference type="PROSITE" id="PS51450">
    <property type="entry name" value="LRR"/>
    <property type="match status" value="3"/>
</dbReference>
<evidence type="ECO:0000256" key="5">
    <source>
        <dbReference type="ARBA" id="ARBA00022737"/>
    </source>
</evidence>
<dbReference type="GO" id="GO:0005929">
    <property type="term" value="C:cilium"/>
    <property type="evidence" value="ECO:0007669"/>
    <property type="project" value="UniProtKB-SubCell"/>
</dbReference>
<keyword evidence="6" id="KW-0175">Coiled coil</keyword>
<dbReference type="GO" id="GO:0005737">
    <property type="term" value="C:cytoplasm"/>
    <property type="evidence" value="ECO:0007669"/>
    <property type="project" value="UniProtKB-SubCell"/>
</dbReference>